<feature type="domain" description="Nitroreductase" evidence="6">
    <location>
        <begin position="12"/>
        <end position="199"/>
    </location>
</feature>
<reference evidence="7 8" key="1">
    <citation type="submission" date="2016-01" db="EMBL/GenBank/DDBJ databases">
        <authorList>
            <person name="McClelland M."/>
            <person name="Jain A."/>
            <person name="Saraogi P."/>
            <person name="Mendelson R."/>
            <person name="Westerman R."/>
            <person name="SanMiguel P."/>
            <person name="Csonka L."/>
        </authorList>
    </citation>
    <scope>NUCLEOTIDE SEQUENCE [LARGE SCALE GENOMIC DNA]</scope>
    <source>
        <strain evidence="7 8">NCPPB 2472</strain>
    </source>
</reference>
<keyword evidence="4" id="KW-0288">FMN</keyword>
<evidence type="ECO:0000256" key="2">
    <source>
        <dbReference type="ARBA" id="ARBA00007118"/>
    </source>
</evidence>
<gene>
    <name evidence="7" type="ORF">AWM79_07550</name>
</gene>
<comment type="similarity">
    <text evidence="2">Belongs to the nitroreductase family.</text>
</comment>
<evidence type="ECO:0000256" key="3">
    <source>
        <dbReference type="ARBA" id="ARBA00022630"/>
    </source>
</evidence>
<protein>
    <submittedName>
        <fullName evidence="7">Nitroreductase</fullName>
    </submittedName>
</protein>
<dbReference type="Pfam" id="PF00881">
    <property type="entry name" value="Nitroreductase"/>
    <property type="match status" value="1"/>
</dbReference>
<evidence type="ECO:0000313" key="8">
    <source>
        <dbReference type="Proteomes" id="UP000063229"/>
    </source>
</evidence>
<dbReference type="KEGG" id="pagb:AWM79_07550"/>
<dbReference type="SUPFAM" id="SSF55469">
    <property type="entry name" value="FMN-dependent nitroreductase-like"/>
    <property type="match status" value="1"/>
</dbReference>
<evidence type="ECO:0000259" key="6">
    <source>
        <dbReference type="Pfam" id="PF00881"/>
    </source>
</evidence>
<comment type="cofactor">
    <cofactor evidence="1">
        <name>FMN</name>
        <dbReference type="ChEBI" id="CHEBI:58210"/>
    </cofactor>
</comment>
<name>A0A0X1SZB3_PSEAA</name>
<evidence type="ECO:0000256" key="5">
    <source>
        <dbReference type="ARBA" id="ARBA00023002"/>
    </source>
</evidence>
<evidence type="ECO:0000256" key="1">
    <source>
        <dbReference type="ARBA" id="ARBA00001917"/>
    </source>
</evidence>
<dbReference type="RefSeq" id="WP_060782536.1">
    <property type="nucleotide sequence ID" value="NZ_CP014135.1"/>
</dbReference>
<dbReference type="InterPro" id="IPR029479">
    <property type="entry name" value="Nitroreductase"/>
</dbReference>
<evidence type="ECO:0000313" key="7">
    <source>
        <dbReference type="EMBL" id="AMB85171.1"/>
    </source>
</evidence>
<organism evidence="7 8">
    <name type="scientific">Pseudomonas agarici</name>
    <dbReference type="NCBI Taxonomy" id="46677"/>
    <lineage>
        <taxon>Bacteria</taxon>
        <taxon>Pseudomonadati</taxon>
        <taxon>Pseudomonadota</taxon>
        <taxon>Gammaproteobacteria</taxon>
        <taxon>Pseudomonadales</taxon>
        <taxon>Pseudomonadaceae</taxon>
        <taxon>Pseudomonas</taxon>
    </lineage>
</organism>
<dbReference type="CDD" id="cd02136">
    <property type="entry name" value="PnbA_NfnB-like"/>
    <property type="match status" value="1"/>
</dbReference>
<dbReference type="EMBL" id="CP014135">
    <property type="protein sequence ID" value="AMB85171.1"/>
    <property type="molecule type" value="Genomic_DNA"/>
</dbReference>
<keyword evidence="5" id="KW-0560">Oxidoreductase</keyword>
<dbReference type="Gene3D" id="3.40.109.10">
    <property type="entry name" value="NADH Oxidase"/>
    <property type="match status" value="1"/>
</dbReference>
<evidence type="ECO:0000256" key="4">
    <source>
        <dbReference type="ARBA" id="ARBA00022643"/>
    </source>
</evidence>
<keyword evidence="8" id="KW-1185">Reference proteome</keyword>
<dbReference type="STRING" id="46677.AWM79_07550"/>
<dbReference type="InterPro" id="IPR000415">
    <property type="entry name" value="Nitroreductase-like"/>
</dbReference>
<dbReference type="PANTHER" id="PTHR43673:SF2">
    <property type="entry name" value="NITROREDUCTASE"/>
    <property type="match status" value="1"/>
</dbReference>
<proteinExistence type="inferred from homology"/>
<keyword evidence="3" id="KW-0285">Flavoprotein</keyword>
<dbReference type="AlphaFoldDB" id="A0A0X1SZB3"/>
<dbReference type="PANTHER" id="PTHR43673">
    <property type="entry name" value="NAD(P)H NITROREDUCTASE YDGI-RELATED"/>
    <property type="match status" value="1"/>
</dbReference>
<dbReference type="GO" id="GO:0016491">
    <property type="term" value="F:oxidoreductase activity"/>
    <property type="evidence" value="ECO:0007669"/>
    <property type="project" value="UniProtKB-KW"/>
</dbReference>
<dbReference type="Proteomes" id="UP000063229">
    <property type="component" value="Chromosome"/>
</dbReference>
<accession>A0A0X1SZB3</accession>
<sequence>MSVPVDGFDAVVASRRAVRAFLPTPVSKKLISEIIDVARLAPSNSNTQPWSIHVLTGAPKQTLSALLATAHTDPTAEPLMHLPDDLAPKYRERQEHFGALFYALHQIEKCDAAGRARVSGLNFEFFGAPVGLIFTIDANLKKYSWLDYGLFLQTLMLTARARGLATCPQVSFARFQALIKDFLRLDDHQEIVCGMSLGYADETAPVNSLRMPRETTQAFTHFLGFDQ</sequence>